<evidence type="ECO:0000256" key="12">
    <source>
        <dbReference type="HAMAP-Rule" id="MF_00133"/>
    </source>
</evidence>
<dbReference type="Proteomes" id="UP001596548">
    <property type="component" value="Unassembled WGS sequence"/>
</dbReference>
<dbReference type="RefSeq" id="WP_378969292.1">
    <property type="nucleotide sequence ID" value="NZ_JBHTBJ010000011.1"/>
</dbReference>
<dbReference type="InterPro" id="IPR006316">
    <property type="entry name" value="Trp_synth_b-like"/>
</dbReference>
<evidence type="ECO:0000256" key="11">
    <source>
        <dbReference type="ARBA" id="ARBA00049047"/>
    </source>
</evidence>
<comment type="pathway">
    <text evidence="3 12">Amino-acid biosynthesis; L-tryptophan biosynthesis; L-tryptophan from chorismate: step 5/5.</text>
</comment>
<dbReference type="InterPro" id="IPR036052">
    <property type="entry name" value="TrpB-like_PALP_sf"/>
</dbReference>
<evidence type="ECO:0000259" key="13">
    <source>
        <dbReference type="Pfam" id="PF00291"/>
    </source>
</evidence>
<evidence type="ECO:0000313" key="14">
    <source>
        <dbReference type="EMBL" id="MFC7275778.1"/>
    </source>
</evidence>
<dbReference type="EC" id="4.2.1.20" evidence="12"/>
<dbReference type="InterPro" id="IPR006654">
    <property type="entry name" value="Trp_synth_beta"/>
</dbReference>
<dbReference type="CDD" id="cd06446">
    <property type="entry name" value="Trp-synth_B"/>
    <property type="match status" value="1"/>
</dbReference>
<evidence type="ECO:0000256" key="9">
    <source>
        <dbReference type="ARBA" id="ARBA00023141"/>
    </source>
</evidence>
<keyword evidence="10 12" id="KW-0456">Lyase</keyword>
<evidence type="ECO:0000256" key="8">
    <source>
        <dbReference type="ARBA" id="ARBA00022898"/>
    </source>
</evidence>
<keyword evidence="15" id="KW-1185">Reference proteome</keyword>
<proteinExistence type="inferred from homology"/>
<keyword evidence="7 12" id="KW-0822">Tryptophan biosynthesis</keyword>
<comment type="catalytic activity">
    <reaction evidence="11 12">
        <text>(1S,2R)-1-C-(indol-3-yl)glycerol 3-phosphate + L-serine = D-glyceraldehyde 3-phosphate + L-tryptophan + H2O</text>
        <dbReference type="Rhea" id="RHEA:10532"/>
        <dbReference type="ChEBI" id="CHEBI:15377"/>
        <dbReference type="ChEBI" id="CHEBI:33384"/>
        <dbReference type="ChEBI" id="CHEBI:57912"/>
        <dbReference type="ChEBI" id="CHEBI:58866"/>
        <dbReference type="ChEBI" id="CHEBI:59776"/>
        <dbReference type="EC" id="4.2.1.20"/>
    </reaction>
</comment>
<dbReference type="PANTHER" id="PTHR48077">
    <property type="entry name" value="TRYPTOPHAN SYNTHASE-RELATED"/>
    <property type="match status" value="1"/>
</dbReference>
<dbReference type="HAMAP" id="MF_00133">
    <property type="entry name" value="Trp_synth_beta"/>
    <property type="match status" value="1"/>
</dbReference>
<feature type="domain" description="Tryptophan synthase beta chain-like PALP" evidence="13">
    <location>
        <begin position="78"/>
        <end position="416"/>
    </location>
</feature>
<dbReference type="InterPro" id="IPR006653">
    <property type="entry name" value="Trp_synth_b_CS"/>
</dbReference>
<comment type="function">
    <text evidence="2 12">The beta subunit is responsible for the synthesis of L-tryptophan from indole and L-serine.</text>
</comment>
<dbReference type="NCBIfam" id="TIGR01415">
    <property type="entry name" value="trpB_rel"/>
    <property type="match status" value="1"/>
</dbReference>
<dbReference type="SUPFAM" id="SSF53686">
    <property type="entry name" value="Tryptophan synthase beta subunit-like PLP-dependent enzymes"/>
    <property type="match status" value="1"/>
</dbReference>
<accession>A0ABW2HRL3</accession>
<dbReference type="Gene3D" id="3.40.50.1100">
    <property type="match status" value="2"/>
</dbReference>
<evidence type="ECO:0000256" key="5">
    <source>
        <dbReference type="ARBA" id="ARBA00011270"/>
    </source>
</evidence>
<evidence type="ECO:0000313" key="15">
    <source>
        <dbReference type="Proteomes" id="UP001596548"/>
    </source>
</evidence>
<dbReference type="PROSITE" id="PS00168">
    <property type="entry name" value="TRP_SYNTHASE_BETA"/>
    <property type="match status" value="1"/>
</dbReference>
<feature type="modified residue" description="N6-(pyridoxal phosphate)lysine" evidence="12">
    <location>
        <position position="114"/>
    </location>
</feature>
<evidence type="ECO:0000256" key="10">
    <source>
        <dbReference type="ARBA" id="ARBA00023239"/>
    </source>
</evidence>
<gene>
    <name evidence="12" type="primary">trpB</name>
    <name evidence="14" type="ORF">ACFQS1_17450</name>
</gene>
<organism evidence="14 15">
    <name type="scientific">Paractinoplanes rhizophilus</name>
    <dbReference type="NCBI Taxonomy" id="1416877"/>
    <lineage>
        <taxon>Bacteria</taxon>
        <taxon>Bacillati</taxon>
        <taxon>Actinomycetota</taxon>
        <taxon>Actinomycetes</taxon>
        <taxon>Micromonosporales</taxon>
        <taxon>Micromonosporaceae</taxon>
        <taxon>Paractinoplanes</taxon>
    </lineage>
</organism>
<comment type="caution">
    <text evidence="14">The sequence shown here is derived from an EMBL/GenBank/DDBJ whole genome shotgun (WGS) entry which is preliminary data.</text>
</comment>
<dbReference type="PANTHER" id="PTHR48077:SF6">
    <property type="entry name" value="TRYPTOPHAN SYNTHASE"/>
    <property type="match status" value="1"/>
</dbReference>
<evidence type="ECO:0000256" key="2">
    <source>
        <dbReference type="ARBA" id="ARBA00002786"/>
    </source>
</evidence>
<dbReference type="Pfam" id="PF00291">
    <property type="entry name" value="PALP"/>
    <property type="match status" value="1"/>
</dbReference>
<keyword evidence="9 12" id="KW-0057">Aromatic amino acid biosynthesis</keyword>
<evidence type="ECO:0000256" key="3">
    <source>
        <dbReference type="ARBA" id="ARBA00004733"/>
    </source>
</evidence>
<dbReference type="InterPro" id="IPR001926">
    <property type="entry name" value="TrpB-like_PALP"/>
</dbReference>
<dbReference type="PIRSF" id="PIRSF001413">
    <property type="entry name" value="Trp_syn_beta"/>
    <property type="match status" value="1"/>
</dbReference>
<protein>
    <recommendedName>
        <fullName evidence="12">Tryptophan synthase beta chain</fullName>
        <ecNumber evidence="12">4.2.1.20</ecNumber>
    </recommendedName>
</protein>
<dbReference type="NCBIfam" id="NF009057">
    <property type="entry name" value="PRK12391.1"/>
    <property type="match status" value="1"/>
</dbReference>
<evidence type="ECO:0000256" key="1">
    <source>
        <dbReference type="ARBA" id="ARBA00001933"/>
    </source>
</evidence>
<evidence type="ECO:0000256" key="4">
    <source>
        <dbReference type="ARBA" id="ARBA00009982"/>
    </source>
</evidence>
<keyword evidence="8 12" id="KW-0663">Pyridoxal phosphate</keyword>
<reference evidence="15" key="1">
    <citation type="journal article" date="2019" name="Int. J. Syst. Evol. Microbiol.">
        <title>The Global Catalogue of Microorganisms (GCM) 10K type strain sequencing project: providing services to taxonomists for standard genome sequencing and annotation.</title>
        <authorList>
            <consortium name="The Broad Institute Genomics Platform"/>
            <consortium name="The Broad Institute Genome Sequencing Center for Infectious Disease"/>
            <person name="Wu L."/>
            <person name="Ma J."/>
        </authorList>
    </citation>
    <scope>NUCLEOTIDE SEQUENCE [LARGE SCALE GENOMIC DNA]</scope>
    <source>
        <strain evidence="15">XZYJT-10</strain>
    </source>
</reference>
<name>A0ABW2HRL3_9ACTN</name>
<keyword evidence="6 12" id="KW-0028">Amino-acid biosynthesis</keyword>
<sequence>MSDDATKILLSESEMPRRWYNIVPDLPAPPPPVLHPGTLQPVGPDDLAPLFPMALIEQEVSPHRFVDIPDEVIDVYRLWRPSPLYRARRLEKALGTPAKIYYKYEGVSPAGSHKPNTAVPQAFYNAAAGVRRLTTETGAGQWGTALAFAAGQFGLDCEIWQVRASYDQKPYRKIMIETFGATIHPSPSELTEAGRKILAADPDSPGSLGIAISEAVEVAAQHPDTNYALGSVLNHVLLHQTIIGEEALLQLAKAGDAPDVIVGCTGGGSNFAGLAFPFLREKLAGRMSPTIRAVEPASCPSLTKGVYAYDFGDTAGMTPLMKMHTLGHEFIPDPIHAGGLRYHGMSPLISHVYELGLIEAVAKTQRECFEAGVRFARSEGIIPAPEPTHALAACVEEALRCKETGEEKVILTALCGHGHLDLPAYGKFLAGDMVDHELSGDAVQAALAGLPPVPA</sequence>
<dbReference type="InterPro" id="IPR023026">
    <property type="entry name" value="Trp_synth_beta/beta-like"/>
</dbReference>
<comment type="similarity">
    <text evidence="4 12">Belongs to the TrpB family.</text>
</comment>
<comment type="cofactor">
    <cofactor evidence="1 12">
        <name>pyridoxal 5'-phosphate</name>
        <dbReference type="ChEBI" id="CHEBI:597326"/>
    </cofactor>
</comment>
<dbReference type="PIRSF" id="PIRSF500824">
    <property type="entry name" value="TrpB_prok"/>
    <property type="match status" value="1"/>
</dbReference>
<dbReference type="EMBL" id="JBHTBJ010000011">
    <property type="protein sequence ID" value="MFC7275778.1"/>
    <property type="molecule type" value="Genomic_DNA"/>
</dbReference>
<evidence type="ECO:0000256" key="6">
    <source>
        <dbReference type="ARBA" id="ARBA00022605"/>
    </source>
</evidence>
<evidence type="ECO:0000256" key="7">
    <source>
        <dbReference type="ARBA" id="ARBA00022822"/>
    </source>
</evidence>
<comment type="subunit">
    <text evidence="5 12">Tetramer of two alpha and two beta chains.</text>
</comment>